<dbReference type="Proteomes" id="UP001430172">
    <property type="component" value="Unassembled WGS sequence"/>
</dbReference>
<dbReference type="RefSeq" id="WP_204132555.1">
    <property type="nucleotide sequence ID" value="NZ_JAFDVD010000021.1"/>
</dbReference>
<dbReference type="Gene3D" id="3.40.50.300">
    <property type="entry name" value="P-loop containing nucleotide triphosphate hydrolases"/>
    <property type="match status" value="1"/>
</dbReference>
<dbReference type="InterPro" id="IPR027417">
    <property type="entry name" value="P-loop_NTPase"/>
</dbReference>
<dbReference type="Pfam" id="PF13469">
    <property type="entry name" value="Sulfotransfer_3"/>
    <property type="match status" value="1"/>
</dbReference>
<organism evidence="1 2">
    <name type="scientific">Phycicoccus sonneratiae</name>
    <dbReference type="NCBI Taxonomy" id="2807628"/>
    <lineage>
        <taxon>Bacteria</taxon>
        <taxon>Bacillati</taxon>
        <taxon>Actinomycetota</taxon>
        <taxon>Actinomycetes</taxon>
        <taxon>Micrococcales</taxon>
        <taxon>Intrasporangiaceae</taxon>
        <taxon>Phycicoccus</taxon>
    </lineage>
</organism>
<proteinExistence type="predicted"/>
<dbReference type="SUPFAM" id="SSF52540">
    <property type="entry name" value="P-loop containing nucleoside triphosphate hydrolases"/>
    <property type="match status" value="1"/>
</dbReference>
<dbReference type="EMBL" id="JAFDVD010000021">
    <property type="protein sequence ID" value="MBM6402084.1"/>
    <property type="molecule type" value="Genomic_DNA"/>
</dbReference>
<comment type="caution">
    <text evidence="1">The sequence shown here is derived from an EMBL/GenBank/DDBJ whole genome shotgun (WGS) entry which is preliminary data.</text>
</comment>
<protein>
    <submittedName>
        <fullName evidence="1">Sulfotransferase</fullName>
    </submittedName>
</protein>
<reference evidence="1" key="1">
    <citation type="submission" date="2021-02" db="EMBL/GenBank/DDBJ databases">
        <title>Phycicoccus sp. MQZ13P-5T, whole genome shotgun sequence.</title>
        <authorList>
            <person name="Tuo L."/>
        </authorList>
    </citation>
    <scope>NUCLEOTIDE SEQUENCE</scope>
    <source>
        <strain evidence="1">MQZ13P-5</strain>
    </source>
</reference>
<keyword evidence="2" id="KW-1185">Reference proteome</keyword>
<sequence>MSTQTREETTVSLVPHRRTPVLVTGMPRSGTTWLARLLALAPGGALAGREPMNTRGRQYALAGSIDGWTRLEEPTSAQSRALRRAFTATTPFVYSRYGVRRWAAPLPWSTLVVKDPFAMLSVPAVQAVTGARPVLLHRHPGAMLVSYRRMGWLPDLDEIEPIVRRYEARRDPTDPAVPALPASTDAAGAVAMGWFWSALYAMAVADLRRSSGTLVVAHEALATDVAACRRLHDALGLTWGPAAEAEVGREGSGEVSAERLHNFDRAPADAATAWRGRLDAREVAEIEDVTAEVRHLVDEAGTGQGGCS</sequence>
<evidence type="ECO:0000313" key="1">
    <source>
        <dbReference type="EMBL" id="MBM6402084.1"/>
    </source>
</evidence>
<accession>A0ABS2CSJ1</accession>
<evidence type="ECO:0000313" key="2">
    <source>
        <dbReference type="Proteomes" id="UP001430172"/>
    </source>
</evidence>
<gene>
    <name evidence="1" type="ORF">JQN70_16925</name>
</gene>
<name>A0ABS2CSJ1_9MICO</name>